<dbReference type="AlphaFoldDB" id="A0A381UUI0"/>
<proteinExistence type="predicted"/>
<evidence type="ECO:0000313" key="1">
    <source>
        <dbReference type="EMBL" id="SVA31815.1"/>
    </source>
</evidence>
<name>A0A381UUI0_9ZZZZ</name>
<dbReference type="EMBL" id="UINC01007172">
    <property type="protein sequence ID" value="SVA31815.1"/>
    <property type="molecule type" value="Genomic_DNA"/>
</dbReference>
<accession>A0A381UUI0</accession>
<sequence>MTKRLYIFLLAASLFSQDFDGDMSFGEISFLMRNIHFGGNYNDRSKYAELNSADGSLDIGLIKYGFSNIEVSGDVNTYNERAKVKYKFSGPEFEMSNLKINLSFDAPNVWDLMKKELEQERARRPRYAFSEISASVVNYYESYNEFPTDIDLLFIKGLLTRSSINIEGWDFQYLPPDQILATSNKTMPGGAGKKVKYMYSRNIVNDLENDNYNYYSWESSGYGQGDEYGERGTVKNNVTFSIGKINQYFGASGSLDLNDRNQLVEFKLDRVGYSVSGINASFIVNRSSKSTFNISDFRAEAKNIFLEFESRNQVPTIENAAFQISLKNLEVNVPRDVEDDPQFKEIADYLNINSGKFRIRQINLDLTFNRGRDLLLKGTIDTQFGKANINGSFIVQQQQGYNPDLTIDRFTIEISNLSRPINNYIEMWEGETGNTLPRKGMTIVLDISGDINRPKIKGFD</sequence>
<reference evidence="1" key="1">
    <citation type="submission" date="2018-05" db="EMBL/GenBank/DDBJ databases">
        <authorList>
            <person name="Lanie J.A."/>
            <person name="Ng W.-L."/>
            <person name="Kazmierczak K.M."/>
            <person name="Andrzejewski T.M."/>
            <person name="Davidsen T.M."/>
            <person name="Wayne K.J."/>
            <person name="Tettelin H."/>
            <person name="Glass J.I."/>
            <person name="Rusch D."/>
            <person name="Podicherti R."/>
            <person name="Tsui H.-C.T."/>
            <person name="Winkler M.E."/>
        </authorList>
    </citation>
    <scope>NUCLEOTIDE SEQUENCE</scope>
</reference>
<gene>
    <name evidence="1" type="ORF">METZ01_LOCUS84669</name>
</gene>
<protein>
    <submittedName>
        <fullName evidence="1">Uncharacterized protein</fullName>
    </submittedName>
</protein>
<organism evidence="1">
    <name type="scientific">marine metagenome</name>
    <dbReference type="NCBI Taxonomy" id="408172"/>
    <lineage>
        <taxon>unclassified sequences</taxon>
        <taxon>metagenomes</taxon>
        <taxon>ecological metagenomes</taxon>
    </lineage>
</organism>